<evidence type="ECO:0008006" key="6">
    <source>
        <dbReference type="Google" id="ProtNLM"/>
    </source>
</evidence>
<name>A0ABV8UPD4_9PROT</name>
<gene>
    <name evidence="4" type="ORF">ACFOW6_12825</name>
</gene>
<dbReference type="RefSeq" id="WP_382422778.1">
    <property type="nucleotide sequence ID" value="NZ_JBHSCW010000007.1"/>
</dbReference>
<protein>
    <recommendedName>
        <fullName evidence="6">Glutamine amidotransferase domain-containing protein</fullName>
    </recommendedName>
</protein>
<keyword evidence="1" id="KW-0175">Coiled coil</keyword>
<feature type="coiled-coil region" evidence="1">
    <location>
        <begin position="253"/>
        <end position="280"/>
    </location>
</feature>
<keyword evidence="3" id="KW-1133">Transmembrane helix</keyword>
<accession>A0ABV8UPD4</accession>
<evidence type="ECO:0000256" key="3">
    <source>
        <dbReference type="SAM" id="Phobius"/>
    </source>
</evidence>
<dbReference type="InterPro" id="IPR029062">
    <property type="entry name" value="Class_I_gatase-like"/>
</dbReference>
<feature type="region of interest" description="Disordered" evidence="2">
    <location>
        <begin position="421"/>
        <end position="447"/>
    </location>
</feature>
<organism evidence="4 5">
    <name type="scientific">Fodinicurvata halophila</name>
    <dbReference type="NCBI Taxonomy" id="1419723"/>
    <lineage>
        <taxon>Bacteria</taxon>
        <taxon>Pseudomonadati</taxon>
        <taxon>Pseudomonadota</taxon>
        <taxon>Alphaproteobacteria</taxon>
        <taxon>Rhodospirillales</taxon>
        <taxon>Rhodovibrionaceae</taxon>
        <taxon>Fodinicurvata</taxon>
    </lineage>
</organism>
<evidence type="ECO:0000256" key="2">
    <source>
        <dbReference type="SAM" id="MobiDB-lite"/>
    </source>
</evidence>
<keyword evidence="3" id="KW-0812">Transmembrane</keyword>
<keyword evidence="5" id="KW-1185">Reference proteome</keyword>
<comment type="caution">
    <text evidence="4">The sequence shown here is derived from an EMBL/GenBank/DDBJ whole genome shotgun (WGS) entry which is preliminary data.</text>
</comment>
<proteinExistence type="predicted"/>
<evidence type="ECO:0000313" key="4">
    <source>
        <dbReference type="EMBL" id="MFC4352426.1"/>
    </source>
</evidence>
<dbReference type="EMBL" id="JBHSCW010000007">
    <property type="protein sequence ID" value="MFC4352426.1"/>
    <property type="molecule type" value="Genomic_DNA"/>
</dbReference>
<dbReference type="PANTHER" id="PTHR37947:SF1">
    <property type="entry name" value="BLL2462 PROTEIN"/>
    <property type="match status" value="1"/>
</dbReference>
<feature type="transmembrane region" description="Helical" evidence="3">
    <location>
        <begin position="12"/>
        <end position="33"/>
    </location>
</feature>
<sequence>MLGSLSLTFSPLVPLWLLAGAAVLSLVLLAFGLLARASGLALRALVLATLLLALANPAAVREQRETREDVALVVTDRSPSQTRIDPRSAQTDQALAQLDDHLERLENTQVRRLESRGQGGAGSASGTRLFGDISTSLSDIGRERVSAVFLISDGRVHDAPERLENLGIDAPVHHIMTGKDEERDRRITVEEIPSFALVDQAERLRFRVDDLGGVQGNGRAEVTLSLNGETVERMEVPVGETHEVPFTLERRGASVLELEVAAAEEELTELNNRVATTVNGVRDRLRVLLVSGEPHPGGRAWRNILKSDPSVDLVHFTILRPPEKQDGTPIDELSLIAFPTRELFEVKLPEFDLIVFDRYQRRGVLPTAYYNNITDYVENGGALLDVSGPDYASPLSLWRTGLRRVLPAAPTGEVFEEPYHPQLTETGERHPVTGRLSQQAPRDDSDQPRWGEWFRLIETEPNGADVLMSGTRDSPLLLLSRQGEGRVAQLASDQIWLWGRGYDGGGPQRELVRRIAHWLMKEPDLEEEDLLAQTREDRLQITRRSLAEETGPVEVTFPDGSTRSVPLEATDPGRFEAEIAIEQQGLYRIEQGDLRALAALGAINAKEFEDPRATAELLTPLREDSGGGLTALHEAEVPSLRKVAMGRDRHGSGWAGVVERDSYRVTGVERTPLLPGLLLLLLILGGLVAAWYREGR</sequence>
<evidence type="ECO:0000313" key="5">
    <source>
        <dbReference type="Proteomes" id="UP001595799"/>
    </source>
</evidence>
<keyword evidence="3" id="KW-0472">Membrane</keyword>
<dbReference type="Gene3D" id="3.40.50.880">
    <property type="match status" value="1"/>
</dbReference>
<reference evidence="5" key="1">
    <citation type="journal article" date="2019" name="Int. J. Syst. Evol. Microbiol.">
        <title>The Global Catalogue of Microorganisms (GCM) 10K type strain sequencing project: providing services to taxonomists for standard genome sequencing and annotation.</title>
        <authorList>
            <consortium name="The Broad Institute Genomics Platform"/>
            <consortium name="The Broad Institute Genome Sequencing Center for Infectious Disease"/>
            <person name="Wu L."/>
            <person name="Ma J."/>
        </authorList>
    </citation>
    <scope>NUCLEOTIDE SEQUENCE [LARGE SCALE GENOMIC DNA]</scope>
    <source>
        <strain evidence="5">CECT 8472</strain>
    </source>
</reference>
<evidence type="ECO:0000256" key="1">
    <source>
        <dbReference type="SAM" id="Coils"/>
    </source>
</evidence>
<dbReference type="SUPFAM" id="SSF52317">
    <property type="entry name" value="Class I glutamine amidotransferase-like"/>
    <property type="match status" value="1"/>
</dbReference>
<dbReference type="Proteomes" id="UP001595799">
    <property type="component" value="Unassembled WGS sequence"/>
</dbReference>
<feature type="transmembrane region" description="Helical" evidence="3">
    <location>
        <begin position="40"/>
        <end position="60"/>
    </location>
</feature>
<feature type="transmembrane region" description="Helical" evidence="3">
    <location>
        <begin position="673"/>
        <end position="692"/>
    </location>
</feature>
<dbReference type="PANTHER" id="PTHR37947">
    <property type="entry name" value="BLL2462 PROTEIN"/>
    <property type="match status" value="1"/>
</dbReference>